<name>A0ABN7V4U2_GIGMA</name>
<feature type="compositionally biased region" description="Basic and acidic residues" evidence="1">
    <location>
        <begin position="41"/>
        <end position="60"/>
    </location>
</feature>
<accession>A0ABN7V4U2</accession>
<keyword evidence="3" id="KW-1185">Reference proteome</keyword>
<protein>
    <submittedName>
        <fullName evidence="2">16429_t:CDS:1</fullName>
    </submittedName>
</protein>
<comment type="caution">
    <text evidence="2">The sequence shown here is derived from an EMBL/GenBank/DDBJ whole genome shotgun (WGS) entry which is preliminary data.</text>
</comment>
<evidence type="ECO:0000313" key="3">
    <source>
        <dbReference type="Proteomes" id="UP000789901"/>
    </source>
</evidence>
<reference evidence="2 3" key="1">
    <citation type="submission" date="2021-06" db="EMBL/GenBank/DDBJ databases">
        <authorList>
            <person name="Kallberg Y."/>
            <person name="Tangrot J."/>
            <person name="Rosling A."/>
        </authorList>
    </citation>
    <scope>NUCLEOTIDE SEQUENCE [LARGE SCALE GENOMIC DNA]</scope>
    <source>
        <strain evidence="2 3">120-4 pot B 10/14</strain>
    </source>
</reference>
<evidence type="ECO:0000256" key="1">
    <source>
        <dbReference type="SAM" id="MobiDB-lite"/>
    </source>
</evidence>
<organism evidence="2 3">
    <name type="scientific">Gigaspora margarita</name>
    <dbReference type="NCBI Taxonomy" id="4874"/>
    <lineage>
        <taxon>Eukaryota</taxon>
        <taxon>Fungi</taxon>
        <taxon>Fungi incertae sedis</taxon>
        <taxon>Mucoromycota</taxon>
        <taxon>Glomeromycotina</taxon>
        <taxon>Glomeromycetes</taxon>
        <taxon>Diversisporales</taxon>
        <taxon>Gigasporaceae</taxon>
        <taxon>Gigaspora</taxon>
    </lineage>
</organism>
<gene>
    <name evidence="2" type="ORF">GMARGA_LOCUS14406</name>
</gene>
<feature type="region of interest" description="Disordered" evidence="1">
    <location>
        <begin position="41"/>
        <end position="63"/>
    </location>
</feature>
<sequence>MTPVRIQIRIRKKRKRKNGLPLNTEEKEWLLLMANFVYREEEGERPEQGEEPSREVESKIQKSANLVRARSSRGNMFSDDDSDWNNNMLCEAKTWQGMNREVKETEELENHLPELAIRVLNKYRSRAPYCGPLMNLFPDPAEKGFWIKKYDKELKKQEIVLDFIMKAKGRKNELWNGSSDEEGMILTTVEESKAFVILAMSDNDDQTVQGEKDLLKPLFTINKKGVPCIYPSNLFGTPCSREPIGTT</sequence>
<dbReference type="EMBL" id="CAJVQB010009539">
    <property type="protein sequence ID" value="CAG8731139.1"/>
    <property type="molecule type" value="Genomic_DNA"/>
</dbReference>
<evidence type="ECO:0000313" key="2">
    <source>
        <dbReference type="EMBL" id="CAG8731139.1"/>
    </source>
</evidence>
<proteinExistence type="predicted"/>
<dbReference type="Proteomes" id="UP000789901">
    <property type="component" value="Unassembled WGS sequence"/>
</dbReference>